<accession>A0A8E0NCI0</accession>
<dbReference type="Proteomes" id="UP000016569">
    <property type="component" value="Unassembled WGS sequence"/>
</dbReference>
<gene>
    <name evidence="2" type="ORF">MBEBAB_2071</name>
</gene>
<name>A0A8E0NCI0_9CAUL</name>
<dbReference type="AlphaFoldDB" id="A0A8E0NCI0"/>
<dbReference type="GO" id="GO:0016747">
    <property type="term" value="F:acyltransferase activity, transferring groups other than amino-acyl groups"/>
    <property type="evidence" value="ECO:0007669"/>
    <property type="project" value="InterPro"/>
</dbReference>
<evidence type="ECO:0000259" key="1">
    <source>
        <dbReference type="PROSITE" id="PS51186"/>
    </source>
</evidence>
<reference evidence="3" key="1">
    <citation type="journal article" date="2013" name="Genome Announc.">
        <title>Draft Genome Sequence of the Dimorphic Prosthecate Bacterium Brevundimonas abyssalis TAR-001T.</title>
        <authorList>
            <person name="Tsubouchi T."/>
            <person name="Nishi S."/>
            <person name="Usui K."/>
            <person name="Shimane Y."/>
            <person name="Takaki Y."/>
            <person name="Maruyama T."/>
            <person name="Hatada Y."/>
        </authorList>
    </citation>
    <scope>NUCLEOTIDE SEQUENCE [LARGE SCALE GENOMIC DNA]</scope>
    <source>
        <strain evidence="3">TAR-001</strain>
    </source>
</reference>
<protein>
    <submittedName>
        <fullName evidence="2">Acetyltransferase, putative</fullName>
    </submittedName>
</protein>
<dbReference type="PANTHER" id="PTHR43610:SF1">
    <property type="entry name" value="N-ACETYLTRANSFERASE DOMAIN-CONTAINING PROTEIN"/>
    <property type="match status" value="1"/>
</dbReference>
<sequence>MNLRTAVLENRFVRLEPFEDHHKEPLRAACDADPELWPTFYYTSLGGDRFDAGWETLRAQQRAGSRIPFAVIHGGEVVGLSTFMDIRPVDGAVEIGTTYYRPSARGGVVNPAAKRLLLDHAFACGVGRVAFQVDAINSRSRAAMTKLGAVEEGILRNHLVTWTGRVRSSVIYSVLADEWPAVRAGLDARLASFRAAG</sequence>
<comment type="caution">
    <text evidence="2">The sequence shown here is derived from an EMBL/GenBank/DDBJ whole genome shotgun (WGS) entry which is preliminary data.</text>
</comment>
<dbReference type="SUPFAM" id="SSF55729">
    <property type="entry name" value="Acyl-CoA N-acyltransferases (Nat)"/>
    <property type="match status" value="1"/>
</dbReference>
<feature type="domain" description="N-acetyltransferase" evidence="1">
    <location>
        <begin position="13"/>
        <end position="177"/>
    </location>
</feature>
<evidence type="ECO:0000313" key="3">
    <source>
        <dbReference type="Proteomes" id="UP000016569"/>
    </source>
</evidence>
<keyword evidence="2" id="KW-0808">Transferase</keyword>
<dbReference type="OrthoDB" id="5295305at2"/>
<proteinExistence type="predicted"/>
<evidence type="ECO:0000313" key="2">
    <source>
        <dbReference type="EMBL" id="GAD59821.1"/>
    </source>
</evidence>
<dbReference type="Gene3D" id="3.40.630.30">
    <property type="match status" value="1"/>
</dbReference>
<dbReference type="PROSITE" id="PS51186">
    <property type="entry name" value="GNAT"/>
    <property type="match status" value="1"/>
</dbReference>
<dbReference type="EMBL" id="BATC01000040">
    <property type="protein sequence ID" value="GAD59821.1"/>
    <property type="molecule type" value="Genomic_DNA"/>
</dbReference>
<keyword evidence="3" id="KW-1185">Reference proteome</keyword>
<dbReference type="InterPro" id="IPR016181">
    <property type="entry name" value="Acyl_CoA_acyltransferase"/>
</dbReference>
<dbReference type="RefSeq" id="WP_021697915.1">
    <property type="nucleotide sequence ID" value="NZ_BATC01000040.1"/>
</dbReference>
<dbReference type="PANTHER" id="PTHR43610">
    <property type="entry name" value="BLL6696 PROTEIN"/>
    <property type="match status" value="1"/>
</dbReference>
<dbReference type="Pfam" id="PF13302">
    <property type="entry name" value="Acetyltransf_3"/>
    <property type="match status" value="1"/>
</dbReference>
<organism evidence="2 3">
    <name type="scientific">Brevundimonas abyssalis TAR-001</name>
    <dbReference type="NCBI Taxonomy" id="1391729"/>
    <lineage>
        <taxon>Bacteria</taxon>
        <taxon>Pseudomonadati</taxon>
        <taxon>Pseudomonadota</taxon>
        <taxon>Alphaproteobacteria</taxon>
        <taxon>Caulobacterales</taxon>
        <taxon>Caulobacteraceae</taxon>
        <taxon>Brevundimonas</taxon>
    </lineage>
</organism>
<dbReference type="InterPro" id="IPR000182">
    <property type="entry name" value="GNAT_dom"/>
</dbReference>